<evidence type="ECO:0000313" key="9">
    <source>
        <dbReference type="Proteomes" id="UP001429745"/>
    </source>
</evidence>
<dbReference type="InterPro" id="IPR013783">
    <property type="entry name" value="Ig-like_fold"/>
</dbReference>
<gene>
    <name evidence="8" type="ORF">HF576_02860</name>
</gene>
<dbReference type="InterPro" id="IPR011013">
    <property type="entry name" value="Gal_mutarotase_sf_dom"/>
</dbReference>
<dbReference type="SUPFAM" id="SSF51011">
    <property type="entry name" value="Glycosyl hydrolase domain"/>
    <property type="match status" value="1"/>
</dbReference>
<dbReference type="SUPFAM" id="SSF51445">
    <property type="entry name" value="(Trans)glycosidases"/>
    <property type="match status" value="1"/>
</dbReference>
<dbReference type="Pfam" id="PF21365">
    <property type="entry name" value="Glyco_hydro_31_3rd"/>
    <property type="match status" value="1"/>
</dbReference>
<name>A0ABX1K8C5_9MICO</name>
<dbReference type="InterPro" id="IPR048395">
    <property type="entry name" value="Glyco_hydro_31_C"/>
</dbReference>
<evidence type="ECO:0000256" key="2">
    <source>
        <dbReference type="RuleBase" id="RU361185"/>
    </source>
</evidence>
<feature type="region of interest" description="Disordered" evidence="3">
    <location>
        <begin position="751"/>
        <end position="775"/>
    </location>
</feature>
<dbReference type="Proteomes" id="UP001429745">
    <property type="component" value="Unassembled WGS sequence"/>
</dbReference>
<keyword evidence="2 8" id="KW-0378">Hydrolase</keyword>
<dbReference type="Pfam" id="PF01055">
    <property type="entry name" value="Glyco_hydro_31_2nd"/>
    <property type="match status" value="1"/>
</dbReference>
<dbReference type="CDD" id="cd06597">
    <property type="entry name" value="GH31_transferase_CtsY"/>
    <property type="match status" value="1"/>
</dbReference>
<dbReference type="InterPro" id="IPR048488">
    <property type="entry name" value="AIMA-like_N"/>
</dbReference>
<reference evidence="8 9" key="1">
    <citation type="submission" date="2020-04" db="EMBL/GenBank/DDBJ databases">
        <title>CFH 90308 Microbacterium sp.</title>
        <authorList>
            <person name="Nie G."/>
            <person name="Ming H."/>
            <person name="Xia T."/>
        </authorList>
    </citation>
    <scope>NUCLEOTIDE SEQUENCE [LARGE SCALE GENOMIC DNA]</scope>
    <source>
        <strain evidence="8 9">CFH 90308</strain>
    </source>
</reference>
<evidence type="ECO:0000259" key="5">
    <source>
        <dbReference type="Pfam" id="PF13802"/>
    </source>
</evidence>
<sequence length="775" mass="86336">MIRHRPAGSGHPYSVDTEQRWPVVPLEGETATLGLRADADVVAASCTIEWRPDAAPADAETVELPLARVATTSRGRLSDGGHLASAASRLARAVGGWQATTPSLRFGGTYRSRFTATHGDGRIERTRWFEFRAARWAAAPEALVEHGRGRVIPGSVEQLHDGRRAWRVRFALPLGANEHVTGFGERYDAVDQTGAELDSVVFEQYKSQGAERKTYLPMPFAHVIGGDGWGFHVDTSRRVWFDVGRSDRSRLAVEAEVGEREPLALRTFDGTPVEVLGAFLDRAGRATELPAWVFRLWASGNEWNTQQEVLRQAELHRRHDIPVGSIVIEAWSDESTFTVFRDAEYGVNEDGAPHRLSDFTFPPDGAWPDPKGMTDDLHARGIRLHLWQIPLLKMRPHPRGQVAADARAAIREDVLIREPDPKGGTRPYRNRGWWFPLGLMPDLTDERAAAWWTEKRRYLVEEIGIDGFKTDGGEHAWGSELVYLDGRRGDEKNNTFPVAYAHAYGRLLESAGKAPVTFSRAGFTGSQAHGAFWAGDENSTWEAFRWSMNAGLTAAASGIVYWGWDIAGFSGEIPTAELFIRATQASAFVPIMQYHSEFNHHRSPSRDRTPWNIAERTGDERVIPLFRRYTKLRERLVPYLEHSAARAIATDAPLMRPLFFDWPGDPAVWTGETQWLLGDDLLIAPVLAPDAAERSVYLPDGEWTDVWTGESVAGGRTITVPTPIDRIPVFARGVEAQSYVELFRLEEGRAGLSRPSVPTPGWAPRASRTTPRRAG</sequence>
<accession>A0ABX1K8C5</accession>
<dbReference type="InterPro" id="IPR017853">
    <property type="entry name" value="GH"/>
</dbReference>
<dbReference type="EMBL" id="JABACI010000001">
    <property type="protein sequence ID" value="NLP82777.1"/>
    <property type="molecule type" value="Genomic_DNA"/>
</dbReference>
<feature type="domain" description="1,3-alpha-isomaltosidase-like N-terminal" evidence="7">
    <location>
        <begin position="8"/>
        <end position="116"/>
    </location>
</feature>
<evidence type="ECO:0000259" key="6">
    <source>
        <dbReference type="Pfam" id="PF21365"/>
    </source>
</evidence>
<feature type="domain" description="Glycoside hydrolase family 31 TIM barrel" evidence="4">
    <location>
        <begin position="289"/>
        <end position="640"/>
    </location>
</feature>
<feature type="domain" description="Glycosyl hydrolase family 31 C-terminal" evidence="6">
    <location>
        <begin position="652"/>
        <end position="733"/>
    </location>
</feature>
<dbReference type="Pfam" id="PF21568">
    <property type="entry name" value="AIMA-like_N"/>
    <property type="match status" value="1"/>
</dbReference>
<dbReference type="InterPro" id="IPR013780">
    <property type="entry name" value="Glyco_hydro_b"/>
</dbReference>
<keyword evidence="2" id="KW-0326">Glycosidase</keyword>
<evidence type="ECO:0000259" key="7">
    <source>
        <dbReference type="Pfam" id="PF21568"/>
    </source>
</evidence>
<dbReference type="SUPFAM" id="SSF74650">
    <property type="entry name" value="Galactose mutarotase-like"/>
    <property type="match status" value="1"/>
</dbReference>
<evidence type="ECO:0000259" key="4">
    <source>
        <dbReference type="Pfam" id="PF01055"/>
    </source>
</evidence>
<dbReference type="Pfam" id="PF13802">
    <property type="entry name" value="Gal_mutarotas_2"/>
    <property type="match status" value="1"/>
</dbReference>
<dbReference type="PANTHER" id="PTHR43863:SF2">
    <property type="entry name" value="MALTASE-GLUCOAMYLASE"/>
    <property type="match status" value="1"/>
</dbReference>
<comment type="caution">
    <text evidence="8">The sequence shown here is derived from an EMBL/GenBank/DDBJ whole genome shotgun (WGS) entry which is preliminary data.</text>
</comment>
<dbReference type="Gene3D" id="2.60.40.1760">
    <property type="entry name" value="glycosyl hydrolase (family 31)"/>
    <property type="match status" value="1"/>
</dbReference>
<dbReference type="InterPro" id="IPR000322">
    <property type="entry name" value="Glyco_hydro_31_TIM"/>
</dbReference>
<proteinExistence type="inferred from homology"/>
<evidence type="ECO:0000256" key="1">
    <source>
        <dbReference type="ARBA" id="ARBA00007806"/>
    </source>
</evidence>
<dbReference type="CDD" id="cd14752">
    <property type="entry name" value="GH31_N"/>
    <property type="match status" value="1"/>
</dbReference>
<evidence type="ECO:0000313" key="8">
    <source>
        <dbReference type="EMBL" id="NLP82777.1"/>
    </source>
</evidence>
<comment type="similarity">
    <text evidence="1 2">Belongs to the glycosyl hydrolase 31 family.</text>
</comment>
<dbReference type="Gene3D" id="3.20.20.80">
    <property type="entry name" value="Glycosidases"/>
    <property type="match status" value="1"/>
</dbReference>
<dbReference type="Gene3D" id="2.60.40.10">
    <property type="entry name" value="Immunoglobulins"/>
    <property type="match status" value="1"/>
</dbReference>
<dbReference type="InterPro" id="IPR051816">
    <property type="entry name" value="Glycosyl_Hydrolase_31"/>
</dbReference>
<dbReference type="RefSeq" id="WP_168911254.1">
    <property type="nucleotide sequence ID" value="NZ_JABACI010000001.1"/>
</dbReference>
<feature type="domain" description="Glycoside hydrolase family 31 N-terminal" evidence="5">
    <location>
        <begin position="162"/>
        <end position="242"/>
    </location>
</feature>
<keyword evidence="9" id="KW-1185">Reference proteome</keyword>
<dbReference type="GO" id="GO:0016787">
    <property type="term" value="F:hydrolase activity"/>
    <property type="evidence" value="ECO:0007669"/>
    <property type="project" value="UniProtKB-KW"/>
</dbReference>
<dbReference type="PANTHER" id="PTHR43863">
    <property type="entry name" value="HYDROLASE, PUTATIVE (AFU_ORTHOLOGUE AFUA_1G03140)-RELATED"/>
    <property type="match status" value="1"/>
</dbReference>
<organism evidence="8 9">
    <name type="scientific">Microbacterium salsuginis</name>
    <dbReference type="NCBI Taxonomy" id="2722803"/>
    <lineage>
        <taxon>Bacteria</taxon>
        <taxon>Bacillati</taxon>
        <taxon>Actinomycetota</taxon>
        <taxon>Actinomycetes</taxon>
        <taxon>Micrococcales</taxon>
        <taxon>Microbacteriaceae</taxon>
        <taxon>Microbacterium</taxon>
    </lineage>
</organism>
<evidence type="ECO:0000256" key="3">
    <source>
        <dbReference type="SAM" id="MobiDB-lite"/>
    </source>
</evidence>
<protein>
    <submittedName>
        <fullName evidence="8">Glycoside hydrolase family 31</fullName>
    </submittedName>
</protein>
<dbReference type="InterPro" id="IPR025887">
    <property type="entry name" value="Glyco_hydro_31_N_dom"/>
</dbReference>
<dbReference type="Gene3D" id="2.60.40.1180">
    <property type="entry name" value="Golgi alpha-mannosidase II"/>
    <property type="match status" value="1"/>
</dbReference>